<dbReference type="Proteomes" id="UP000504635">
    <property type="component" value="Unplaced"/>
</dbReference>
<feature type="compositionally biased region" description="Basic and acidic residues" evidence="1">
    <location>
        <begin position="30"/>
        <end position="48"/>
    </location>
</feature>
<evidence type="ECO:0000313" key="2">
    <source>
        <dbReference type="Proteomes" id="UP000504635"/>
    </source>
</evidence>
<gene>
    <name evidence="3" type="primary">LOC115875323</name>
</gene>
<name>A0A6J2X6T5_SITOR</name>
<dbReference type="RefSeq" id="XP_030746604.1">
    <property type="nucleotide sequence ID" value="XM_030890744.1"/>
</dbReference>
<accession>A0A6J2X6T5</accession>
<dbReference type="AlphaFoldDB" id="A0A6J2X6T5"/>
<organism evidence="2 3">
    <name type="scientific">Sitophilus oryzae</name>
    <name type="common">Rice weevil</name>
    <name type="synonym">Curculio oryzae</name>
    <dbReference type="NCBI Taxonomy" id="7048"/>
    <lineage>
        <taxon>Eukaryota</taxon>
        <taxon>Metazoa</taxon>
        <taxon>Ecdysozoa</taxon>
        <taxon>Arthropoda</taxon>
        <taxon>Hexapoda</taxon>
        <taxon>Insecta</taxon>
        <taxon>Pterygota</taxon>
        <taxon>Neoptera</taxon>
        <taxon>Endopterygota</taxon>
        <taxon>Coleoptera</taxon>
        <taxon>Polyphaga</taxon>
        <taxon>Cucujiformia</taxon>
        <taxon>Curculionidae</taxon>
        <taxon>Dryophthorinae</taxon>
        <taxon>Sitophilus</taxon>
    </lineage>
</organism>
<evidence type="ECO:0000256" key="1">
    <source>
        <dbReference type="SAM" id="MobiDB-lite"/>
    </source>
</evidence>
<keyword evidence="2" id="KW-1185">Reference proteome</keyword>
<dbReference type="KEGG" id="soy:115875323"/>
<sequence>MEWSLAQVLNRDLRTIKTRQFCSSCNRNRQETETRTARVTPKRRDIVHNSRISPNSSSDLNQNCHRDSSRRKVFDRTELTVTLTRCGIRAAGVGASKRTASSFSLFKYLQSVIVFSTYLSLLTLPSLNAQPIRMENKLERWMNPCDRPELIQPTGSPPEELDTSMMGSVSQAASTALTVAKDQFQSRLSESAVRAGLVPEEIFRTTFFDWIPQLPKLDTEKEKSQHREYLKQNGYEGLTNMFVYLQKIAIGLETIVADYAESPEPLKSDSKQLYGIVLNVLCELQDGGLFQNKIATDSLFVQRSYVPDTHRNLMNDMTERTRRDWVIIRDLIKIMEYVHEYSDFLSKNGPIKSAI</sequence>
<dbReference type="GeneID" id="115875323"/>
<protein>
    <submittedName>
        <fullName evidence="3">Uncharacterized protein LOC115875323 isoform X1</fullName>
    </submittedName>
</protein>
<reference evidence="3" key="1">
    <citation type="submission" date="2025-08" db="UniProtKB">
        <authorList>
            <consortium name="RefSeq"/>
        </authorList>
    </citation>
    <scope>IDENTIFICATION</scope>
    <source>
        <tissue evidence="3">Gonads</tissue>
    </source>
</reference>
<evidence type="ECO:0000313" key="3">
    <source>
        <dbReference type="RefSeq" id="XP_030746604.1"/>
    </source>
</evidence>
<feature type="compositionally biased region" description="Polar residues" evidence="1">
    <location>
        <begin position="50"/>
        <end position="63"/>
    </location>
</feature>
<proteinExistence type="predicted"/>
<dbReference type="InParanoid" id="A0A6J2X6T5"/>
<dbReference type="OrthoDB" id="6049566at2759"/>
<feature type="region of interest" description="Disordered" evidence="1">
    <location>
        <begin position="30"/>
        <end position="67"/>
    </location>
</feature>